<comment type="subcellular location">
    <subcellularLocation>
        <location evidence="1">Cell membrane</location>
        <topology evidence="1">Multi-pass membrane protein</topology>
    </subcellularLocation>
</comment>
<dbReference type="Gene3D" id="1.20.58.340">
    <property type="entry name" value="Magnesium transport protein CorA, transmembrane region"/>
    <property type="match status" value="1"/>
</dbReference>
<dbReference type="InterPro" id="IPR045863">
    <property type="entry name" value="CorA_TM1_TM2"/>
</dbReference>
<feature type="region of interest" description="Disordered" evidence="6">
    <location>
        <begin position="1"/>
        <end position="28"/>
    </location>
</feature>
<evidence type="ECO:0000256" key="6">
    <source>
        <dbReference type="SAM" id="MobiDB-lite"/>
    </source>
</evidence>
<keyword evidence="2 7" id="KW-0812">Transmembrane</keyword>
<evidence type="ECO:0000256" key="7">
    <source>
        <dbReference type="SAM" id="Phobius"/>
    </source>
</evidence>
<gene>
    <name evidence="8" type="ORF">Agabi119p4_8796</name>
</gene>
<accession>A0A8H7EXD5</accession>
<evidence type="ECO:0000256" key="1">
    <source>
        <dbReference type="ARBA" id="ARBA00004651"/>
    </source>
</evidence>
<evidence type="ECO:0000256" key="5">
    <source>
        <dbReference type="SAM" id="Coils"/>
    </source>
</evidence>
<feature type="transmembrane region" description="Helical" evidence="7">
    <location>
        <begin position="505"/>
        <end position="526"/>
    </location>
</feature>
<evidence type="ECO:0000313" key="9">
    <source>
        <dbReference type="Proteomes" id="UP000629468"/>
    </source>
</evidence>
<feature type="coiled-coil region" evidence="5">
    <location>
        <begin position="409"/>
        <end position="436"/>
    </location>
</feature>
<dbReference type="EMBL" id="JABXXO010000012">
    <property type="protein sequence ID" value="KAF7762203.1"/>
    <property type="molecule type" value="Genomic_DNA"/>
</dbReference>
<dbReference type="Pfam" id="PF01544">
    <property type="entry name" value="CorA"/>
    <property type="match status" value="1"/>
</dbReference>
<keyword evidence="4 7" id="KW-0472">Membrane</keyword>
<feature type="compositionally biased region" description="Polar residues" evidence="6">
    <location>
        <begin position="1"/>
        <end position="22"/>
    </location>
</feature>
<dbReference type="AlphaFoldDB" id="A0A8H7EXD5"/>
<dbReference type="GO" id="GO:0000287">
    <property type="term" value="F:magnesium ion binding"/>
    <property type="evidence" value="ECO:0007669"/>
    <property type="project" value="TreeGrafter"/>
</dbReference>
<comment type="caution">
    <text evidence="8">The sequence shown here is derived from an EMBL/GenBank/DDBJ whole genome shotgun (WGS) entry which is preliminary data.</text>
</comment>
<dbReference type="GO" id="GO:0015095">
    <property type="term" value="F:magnesium ion transmembrane transporter activity"/>
    <property type="evidence" value="ECO:0007669"/>
    <property type="project" value="TreeGrafter"/>
</dbReference>
<evidence type="ECO:0000256" key="3">
    <source>
        <dbReference type="ARBA" id="ARBA00022989"/>
    </source>
</evidence>
<evidence type="ECO:0000256" key="2">
    <source>
        <dbReference type="ARBA" id="ARBA00022692"/>
    </source>
</evidence>
<evidence type="ECO:0000313" key="8">
    <source>
        <dbReference type="EMBL" id="KAF7762203.1"/>
    </source>
</evidence>
<protein>
    <submittedName>
        <fullName evidence="8">Uncharacterized protein</fullName>
    </submittedName>
</protein>
<dbReference type="InterPro" id="IPR002523">
    <property type="entry name" value="MgTranspt_CorA/ZnTranspt_ZntB"/>
</dbReference>
<dbReference type="GO" id="GO:0005886">
    <property type="term" value="C:plasma membrane"/>
    <property type="evidence" value="ECO:0007669"/>
    <property type="project" value="UniProtKB-SubCell"/>
</dbReference>
<dbReference type="GO" id="GO:0050897">
    <property type="term" value="F:cobalt ion binding"/>
    <property type="evidence" value="ECO:0007669"/>
    <property type="project" value="TreeGrafter"/>
</dbReference>
<name>A0A8H7EXD5_AGABI</name>
<dbReference type="PANTHER" id="PTHR46494:SF1">
    <property type="entry name" value="CORA FAMILY METAL ION TRANSPORTER (EUROFUNG)"/>
    <property type="match status" value="1"/>
</dbReference>
<keyword evidence="5" id="KW-0175">Coiled coil</keyword>
<dbReference type="SUPFAM" id="SSF144083">
    <property type="entry name" value="Magnesium transport protein CorA, transmembrane region"/>
    <property type="match status" value="1"/>
</dbReference>
<dbReference type="PANTHER" id="PTHR46494">
    <property type="entry name" value="CORA FAMILY METAL ION TRANSPORTER (EUROFUNG)"/>
    <property type="match status" value="1"/>
</dbReference>
<dbReference type="GO" id="GO:0015087">
    <property type="term" value="F:cobalt ion transmembrane transporter activity"/>
    <property type="evidence" value="ECO:0007669"/>
    <property type="project" value="TreeGrafter"/>
</dbReference>
<reference evidence="8 9" key="1">
    <citation type="journal article" name="Sci. Rep.">
        <title>Telomere-to-telomere assembled and centromere annotated genomes of the two main subspecies of the button mushroom Agaricus bisporus reveal especially polymorphic chromosome ends.</title>
        <authorList>
            <person name="Sonnenberg A.S.M."/>
            <person name="Sedaghat-Telgerd N."/>
            <person name="Lavrijssen B."/>
            <person name="Ohm R.A."/>
            <person name="Hendrickx P.M."/>
            <person name="Scholtmeijer K."/>
            <person name="Baars J.J.P."/>
            <person name="van Peer A."/>
        </authorList>
    </citation>
    <scope>NUCLEOTIDE SEQUENCE [LARGE SCALE GENOMIC DNA]</scope>
    <source>
        <strain evidence="8 9">H119_p4</strain>
    </source>
</reference>
<proteinExistence type="predicted"/>
<dbReference type="Proteomes" id="UP000629468">
    <property type="component" value="Unassembled WGS sequence"/>
</dbReference>
<keyword evidence="3 7" id="KW-1133">Transmembrane helix</keyword>
<feature type="transmembrane region" description="Helical" evidence="7">
    <location>
        <begin position="473"/>
        <end position="493"/>
    </location>
</feature>
<organism evidence="8 9">
    <name type="scientific">Agaricus bisporus var. burnettii</name>
    <dbReference type="NCBI Taxonomy" id="192524"/>
    <lineage>
        <taxon>Eukaryota</taxon>
        <taxon>Fungi</taxon>
        <taxon>Dikarya</taxon>
        <taxon>Basidiomycota</taxon>
        <taxon>Agaricomycotina</taxon>
        <taxon>Agaricomycetes</taxon>
        <taxon>Agaricomycetidae</taxon>
        <taxon>Agaricales</taxon>
        <taxon>Agaricineae</taxon>
        <taxon>Agaricaceae</taxon>
        <taxon>Agaricus</taxon>
    </lineage>
</organism>
<evidence type="ECO:0000256" key="4">
    <source>
        <dbReference type="ARBA" id="ARBA00023136"/>
    </source>
</evidence>
<sequence>MGPGSSEETLPGQNWNSTNLISSPPFRHAAPSAPWPWVDIDDEINQDQYKLMEAEEPPIPDVCNHKECNDCWKGYPGSRFPNWTKSQVKKSKIAEAITRESKKTCICHRVDIDNQGHFRNADTVNAEPGLETETWQSFLTTGRPSWSKTRAIFVERMSGSILQMLGTRYNIEPFFFSSSLNWIPSRFQADLQPGVGDSITFTLVFLRSVPSKKMPVPPPLNAVSSSLNNKLNGPLDSSSPTTTILGESIDTKAPLKLDSLNRFLCLDLLSVHLIRNIKGSTIISYHPDLELPTTGAAELHSKIRFAGQSVYWQKMLQESNDPTLVLLIYLWHAMYSWDQALEHLYSHIRHLESNVNLEIAQSLHVVRAHQLFYASLLDDFRERVEFIRHHKNPATTSDPAEIQKGYLSKHFLERECDNLKLEITRLNRDLIMQEQRLKNIMKLVFSDVNIKDSKQLKEMTEAAVRDSTAMKQIAYLTMAFLPATFVAGIFGMNTKEVNPEATGTLPYYVAFAVPLTLITIWIIIAFQSRYLLLEKPFVVRLGWPYYLMKKWWSRKPETKTTDSSV</sequence>